<keyword evidence="1" id="KW-0472">Membrane</keyword>
<dbReference type="AlphaFoldDB" id="A0A212PXB1"/>
<proteinExistence type="predicted"/>
<reference evidence="3" key="1">
    <citation type="submission" date="2017-06" db="EMBL/GenBank/DDBJ databases">
        <authorList>
            <person name="Varghese N."/>
            <person name="Submissions S."/>
        </authorList>
    </citation>
    <scope>NUCLEOTIDE SEQUENCE [LARGE SCALE GENOMIC DNA]</scope>
    <source>
        <strain evidence="3">DSM 137</strain>
    </source>
</reference>
<gene>
    <name evidence="2" type="ORF">SAMN06265338_101116</name>
</gene>
<keyword evidence="1" id="KW-1133">Transmembrane helix</keyword>
<dbReference type="RefSeq" id="WP_088518630.1">
    <property type="nucleotide sequence ID" value="NZ_FYDG01000001.1"/>
</dbReference>
<evidence type="ECO:0000313" key="2">
    <source>
        <dbReference type="EMBL" id="SNB51628.1"/>
    </source>
</evidence>
<evidence type="ECO:0000313" key="3">
    <source>
        <dbReference type="Proteomes" id="UP000198418"/>
    </source>
</evidence>
<dbReference type="Proteomes" id="UP000198418">
    <property type="component" value="Unassembled WGS sequence"/>
</dbReference>
<accession>A0A212PXB1</accession>
<keyword evidence="3" id="KW-1185">Reference proteome</keyword>
<dbReference type="OrthoDB" id="8453764at2"/>
<feature type="transmembrane region" description="Helical" evidence="1">
    <location>
        <begin position="20"/>
        <end position="37"/>
    </location>
</feature>
<sequence>MSPQSEDPDSRKASFFDKIALFSAVVSLLCVLGAHLIDRMSKDGTLAALAGQRAAPGVDYSATASIHKPGAATLNPCGDR</sequence>
<name>A0A212PXB1_RHOAC</name>
<evidence type="ECO:0000256" key="1">
    <source>
        <dbReference type="SAM" id="Phobius"/>
    </source>
</evidence>
<keyword evidence="1" id="KW-0812">Transmembrane</keyword>
<dbReference type="EMBL" id="FYDG01000001">
    <property type="protein sequence ID" value="SNB51628.1"/>
    <property type="molecule type" value="Genomic_DNA"/>
</dbReference>
<protein>
    <submittedName>
        <fullName evidence="2">Uncharacterized protein</fullName>
    </submittedName>
</protein>
<organism evidence="2 3">
    <name type="scientific">Rhodoblastus acidophilus</name>
    <name type="common">Rhodopseudomonas acidophila</name>
    <dbReference type="NCBI Taxonomy" id="1074"/>
    <lineage>
        <taxon>Bacteria</taxon>
        <taxon>Pseudomonadati</taxon>
        <taxon>Pseudomonadota</taxon>
        <taxon>Alphaproteobacteria</taxon>
        <taxon>Hyphomicrobiales</taxon>
        <taxon>Rhodoblastaceae</taxon>
        <taxon>Rhodoblastus</taxon>
    </lineage>
</organism>